<evidence type="ECO:0000256" key="3">
    <source>
        <dbReference type="ARBA" id="ARBA00022741"/>
    </source>
</evidence>
<evidence type="ECO:0000256" key="4">
    <source>
        <dbReference type="ARBA" id="ARBA00022777"/>
    </source>
</evidence>
<keyword evidence="4 6" id="KW-0418">Kinase</keyword>
<comment type="similarity">
    <text evidence="1">Belongs to the acetokinase family.</text>
</comment>
<dbReference type="EMBL" id="QWDN01001201">
    <property type="protein sequence ID" value="TEB40528.1"/>
    <property type="molecule type" value="Genomic_DNA"/>
</dbReference>
<dbReference type="InterPro" id="IPR000890">
    <property type="entry name" value="Aliphatic_acid_kin_short-chain"/>
</dbReference>
<evidence type="ECO:0000256" key="2">
    <source>
        <dbReference type="ARBA" id="ARBA00022679"/>
    </source>
</evidence>
<organism evidence="6 7">
    <name type="scientific">Flavobacterium circumlabens</name>
    <dbReference type="NCBI Taxonomy" id="2133765"/>
    <lineage>
        <taxon>Bacteria</taxon>
        <taxon>Pseudomonadati</taxon>
        <taxon>Bacteroidota</taxon>
        <taxon>Flavobacteriia</taxon>
        <taxon>Flavobacteriales</taxon>
        <taxon>Flavobacteriaceae</taxon>
        <taxon>Flavobacterium</taxon>
    </lineage>
</organism>
<evidence type="ECO:0000313" key="7">
    <source>
        <dbReference type="Proteomes" id="UP000298340"/>
    </source>
</evidence>
<dbReference type="Gene3D" id="3.30.420.40">
    <property type="match status" value="1"/>
</dbReference>
<dbReference type="InterPro" id="IPR023865">
    <property type="entry name" value="Aliphatic_acid_kinase_CS"/>
</dbReference>
<keyword evidence="5" id="KW-0067">ATP-binding</keyword>
<dbReference type="AlphaFoldDB" id="A0A4Y7U3A1"/>
<reference evidence="6 7" key="1">
    <citation type="journal article" date="2018" name="Syst. Appl. Microbiol.">
        <title>Flavobacterium circumlabens sp. nov. and Flavobacterium cupreum sp. nov., two psychrotrophic species isolated from Antarctic environmental samples.</title>
        <authorList>
            <person name="Kralova S."/>
            <person name="Busse H.J."/>
            <person name="Svec P."/>
            <person name="Maslanova I."/>
            <person name="Stankova E."/>
            <person name="Bartak M."/>
            <person name="Sedlacek I."/>
        </authorList>
    </citation>
    <scope>NUCLEOTIDE SEQUENCE [LARGE SCALE GENOMIC DNA]</scope>
    <source>
        <strain evidence="6 7">CCM 8828</strain>
    </source>
</reference>
<dbReference type="GO" id="GO:0016301">
    <property type="term" value="F:kinase activity"/>
    <property type="evidence" value="ECO:0007669"/>
    <property type="project" value="UniProtKB-KW"/>
</dbReference>
<feature type="non-terminal residue" evidence="6">
    <location>
        <position position="50"/>
    </location>
</feature>
<accession>A0A4Y7U3A1</accession>
<dbReference type="SUPFAM" id="SSF53067">
    <property type="entry name" value="Actin-like ATPase domain"/>
    <property type="match status" value="1"/>
</dbReference>
<evidence type="ECO:0000313" key="6">
    <source>
        <dbReference type="EMBL" id="TEB40528.1"/>
    </source>
</evidence>
<evidence type="ECO:0000256" key="1">
    <source>
        <dbReference type="ARBA" id="ARBA00008748"/>
    </source>
</evidence>
<proteinExistence type="inferred from homology"/>
<protein>
    <submittedName>
        <fullName evidence="6">Acetate kinase</fullName>
    </submittedName>
</protein>
<sequence>MKILIINSGSSSIKYQLMVMPENEVICSGMIDRIGLEISNIAFKTASDSL</sequence>
<dbReference type="PROSITE" id="PS01075">
    <property type="entry name" value="ACETATE_KINASE_1"/>
    <property type="match status" value="1"/>
</dbReference>
<comment type="caution">
    <text evidence="6">The sequence shown here is derived from an EMBL/GenBank/DDBJ whole genome shotgun (WGS) entry which is preliminary data.</text>
</comment>
<gene>
    <name evidence="6" type="ORF">D0809_30150</name>
</gene>
<dbReference type="Proteomes" id="UP000298340">
    <property type="component" value="Unassembled WGS sequence"/>
</dbReference>
<dbReference type="GO" id="GO:0005524">
    <property type="term" value="F:ATP binding"/>
    <property type="evidence" value="ECO:0007669"/>
    <property type="project" value="UniProtKB-KW"/>
</dbReference>
<dbReference type="InterPro" id="IPR043129">
    <property type="entry name" value="ATPase_NBD"/>
</dbReference>
<dbReference type="Pfam" id="PF00871">
    <property type="entry name" value="Acetate_kinase"/>
    <property type="match status" value="1"/>
</dbReference>
<keyword evidence="3" id="KW-0547">Nucleotide-binding</keyword>
<name>A0A4Y7U3A1_9FLAO</name>
<evidence type="ECO:0000256" key="5">
    <source>
        <dbReference type="ARBA" id="ARBA00022840"/>
    </source>
</evidence>
<keyword evidence="2" id="KW-0808">Transferase</keyword>
<dbReference type="GO" id="GO:0016774">
    <property type="term" value="F:phosphotransferase activity, carboxyl group as acceptor"/>
    <property type="evidence" value="ECO:0007669"/>
    <property type="project" value="InterPro"/>
</dbReference>